<dbReference type="RefSeq" id="WP_066071915.1">
    <property type="nucleotide sequence ID" value="NZ_FRBG01000014.1"/>
</dbReference>
<reference evidence="2 4" key="1">
    <citation type="submission" date="2016-02" db="EMBL/GenBank/DDBJ databases">
        <title>Draft genome sequence for Clostridium paradoxum JW-YL-7.</title>
        <authorList>
            <person name="Utturkar S.M."/>
            <person name="Lancaster A."/>
            <person name="Poole F.L."/>
            <person name="Adams M.W."/>
            <person name="Brown S.D."/>
        </authorList>
    </citation>
    <scope>NUCLEOTIDE SEQUENCE [LARGE SCALE GENOMIC DNA]</scope>
    <source>
        <strain evidence="2 4">JW-YL-7</strain>
    </source>
</reference>
<sequence>MVLGLIAGFIIAIFIDLLELLRSDDKPKIIIIYSLLIIIAFTTSLLQIIDKAPPSPAVFITKIVESIVGGIK</sequence>
<accession>A0A150FST7</accession>
<protein>
    <submittedName>
        <fullName evidence="2">Uncharacterized protein</fullName>
    </submittedName>
</protein>
<evidence type="ECO:0000313" key="3">
    <source>
        <dbReference type="EMBL" id="SHL18292.1"/>
    </source>
</evidence>
<evidence type="ECO:0000256" key="1">
    <source>
        <dbReference type="SAM" id="Phobius"/>
    </source>
</evidence>
<reference evidence="3 5" key="2">
    <citation type="submission" date="2016-11" db="EMBL/GenBank/DDBJ databases">
        <authorList>
            <person name="Varghese N."/>
            <person name="Submissions S."/>
        </authorList>
    </citation>
    <scope>NUCLEOTIDE SEQUENCE [LARGE SCALE GENOMIC DNA]</scope>
    <source>
        <strain evidence="3 5">DSM 7308</strain>
    </source>
</reference>
<dbReference type="Proteomes" id="UP000323392">
    <property type="component" value="Unassembled WGS sequence"/>
</dbReference>
<proteinExistence type="predicted"/>
<feature type="transmembrane region" description="Helical" evidence="1">
    <location>
        <begin position="6"/>
        <end position="22"/>
    </location>
</feature>
<feature type="transmembrane region" description="Helical" evidence="1">
    <location>
        <begin position="29"/>
        <end position="49"/>
    </location>
</feature>
<comment type="caution">
    <text evidence="2">The sequence shown here is derived from an EMBL/GenBank/DDBJ whole genome shotgun (WGS) entry which is preliminary data.</text>
</comment>
<dbReference type="PATRIC" id="fig|1121328.3.peg.1755"/>
<name>A0A150FST7_CLOPD</name>
<keyword evidence="5" id="KW-1185">Reference proteome</keyword>
<keyword evidence="1" id="KW-0812">Transmembrane</keyword>
<dbReference type="AlphaFoldDB" id="A0A150FST7"/>
<evidence type="ECO:0000313" key="4">
    <source>
        <dbReference type="Proteomes" id="UP000092605"/>
    </source>
</evidence>
<dbReference type="EMBL" id="LSFY01000001">
    <property type="protein sequence ID" value="KXZ40669.1"/>
    <property type="molecule type" value="Genomic_DNA"/>
</dbReference>
<keyword evidence="1" id="KW-1133">Transmembrane helix</keyword>
<dbReference type="Proteomes" id="UP000092605">
    <property type="component" value="Unassembled WGS sequence"/>
</dbReference>
<organism evidence="2 4">
    <name type="scientific">Alkalithermobacter thermoalcaliphilus JW-YL-7 = DSM 7308</name>
    <dbReference type="NCBI Taxonomy" id="1121328"/>
    <lineage>
        <taxon>Bacteria</taxon>
        <taxon>Bacillati</taxon>
        <taxon>Bacillota</taxon>
        <taxon>Clostridia</taxon>
        <taxon>Peptostreptococcales</taxon>
        <taxon>Tepidibacteraceae</taxon>
        <taxon>Alkalithermobacter</taxon>
    </lineage>
</organism>
<dbReference type="STRING" id="1121328.JWYL7_1744"/>
<gene>
    <name evidence="2" type="ORF">JWYL7_1744</name>
    <name evidence="3" type="ORF">SAMN05661008_01618</name>
</gene>
<evidence type="ECO:0000313" key="2">
    <source>
        <dbReference type="EMBL" id="KXZ40669.1"/>
    </source>
</evidence>
<evidence type="ECO:0000313" key="5">
    <source>
        <dbReference type="Proteomes" id="UP000323392"/>
    </source>
</evidence>
<dbReference type="EMBL" id="FRBG01000014">
    <property type="protein sequence ID" value="SHL18292.1"/>
    <property type="molecule type" value="Genomic_DNA"/>
</dbReference>
<keyword evidence="1" id="KW-0472">Membrane</keyword>